<dbReference type="Ensembl" id="ENSLLET00000025027.1">
    <property type="protein sequence ID" value="ENSLLEP00000024108.1"/>
    <property type="gene ID" value="ENSLLEG00000015313.1"/>
</dbReference>
<dbReference type="Gene3D" id="3.40.50.1110">
    <property type="entry name" value="SGNH hydrolase"/>
    <property type="match status" value="1"/>
</dbReference>
<reference evidence="1" key="1">
    <citation type="submission" date="2025-08" db="UniProtKB">
        <authorList>
            <consortium name="Ensembl"/>
        </authorList>
    </citation>
    <scope>IDENTIFICATION</scope>
</reference>
<dbReference type="GeneTree" id="ENSGT00990000210904"/>
<dbReference type="SUPFAM" id="SSF52266">
    <property type="entry name" value="SGNH hydrolase"/>
    <property type="match status" value="1"/>
</dbReference>
<sequence length="177" mass="19926">MQEDVLNIIQRGSFFFSPLNPVAVSAEIGCLLHYLSVQCIRLSCYRKNVTKIHCATIEQTMEVLTNPYFTNPKQIIIHTGTNNIQTEQKGIADKLSQLTDTAQQKFPHTKIILSCLLPRKDISNHIIQNINTELAAKTSSKPNIHLAQHPSITPEHLYDNKHLNKQGVSHLLPVILS</sequence>
<evidence type="ECO:0000313" key="2">
    <source>
        <dbReference type="Proteomes" id="UP000694569"/>
    </source>
</evidence>
<organism evidence="1 2">
    <name type="scientific">Leptobrachium leishanense</name>
    <name type="common">Leishan spiny toad</name>
    <dbReference type="NCBI Taxonomy" id="445787"/>
    <lineage>
        <taxon>Eukaryota</taxon>
        <taxon>Metazoa</taxon>
        <taxon>Chordata</taxon>
        <taxon>Craniata</taxon>
        <taxon>Vertebrata</taxon>
        <taxon>Euteleostomi</taxon>
        <taxon>Amphibia</taxon>
        <taxon>Batrachia</taxon>
        <taxon>Anura</taxon>
        <taxon>Pelobatoidea</taxon>
        <taxon>Megophryidae</taxon>
        <taxon>Leptobrachium</taxon>
    </lineage>
</organism>
<dbReference type="InterPro" id="IPR036514">
    <property type="entry name" value="SGNH_hydro_sf"/>
</dbReference>
<accession>A0A8C5W891</accession>
<protein>
    <recommendedName>
        <fullName evidence="3">SGNH hydrolase-type esterase domain-containing protein</fullName>
    </recommendedName>
</protein>
<dbReference type="OrthoDB" id="10056446at2759"/>
<keyword evidence="2" id="KW-1185">Reference proteome</keyword>
<reference evidence="1" key="2">
    <citation type="submission" date="2025-09" db="UniProtKB">
        <authorList>
            <consortium name="Ensembl"/>
        </authorList>
    </citation>
    <scope>IDENTIFICATION</scope>
</reference>
<dbReference type="AlphaFoldDB" id="A0A8C5W891"/>
<proteinExistence type="predicted"/>
<name>A0A8C5W891_9ANUR</name>
<dbReference type="Proteomes" id="UP000694569">
    <property type="component" value="Unplaced"/>
</dbReference>
<evidence type="ECO:0000313" key="1">
    <source>
        <dbReference type="Ensembl" id="ENSLLEP00000024108.1"/>
    </source>
</evidence>
<evidence type="ECO:0008006" key="3">
    <source>
        <dbReference type="Google" id="ProtNLM"/>
    </source>
</evidence>